<dbReference type="PANTHER" id="PTHR43214">
    <property type="entry name" value="TWO-COMPONENT RESPONSE REGULATOR"/>
    <property type="match status" value="1"/>
</dbReference>
<organism evidence="8 9">
    <name type="scientific">Schumannella soli</name>
    <dbReference type="NCBI Taxonomy" id="2590779"/>
    <lineage>
        <taxon>Bacteria</taxon>
        <taxon>Bacillati</taxon>
        <taxon>Actinomycetota</taxon>
        <taxon>Actinomycetes</taxon>
        <taxon>Micrococcales</taxon>
        <taxon>Microbacteriaceae</taxon>
        <taxon>Schumannella</taxon>
    </lineage>
</organism>
<dbReference type="Pfam" id="PF00196">
    <property type="entry name" value="GerE"/>
    <property type="match status" value="1"/>
</dbReference>
<feature type="modified residue" description="4-aspartylphosphate" evidence="5">
    <location>
        <position position="36"/>
    </location>
</feature>
<protein>
    <submittedName>
        <fullName evidence="8">Response regulator transcription factor</fullName>
    </submittedName>
</protein>
<dbReference type="InterPro" id="IPR011006">
    <property type="entry name" value="CheY-like_superfamily"/>
</dbReference>
<dbReference type="InterPro" id="IPR039420">
    <property type="entry name" value="WalR-like"/>
</dbReference>
<dbReference type="PROSITE" id="PS50110">
    <property type="entry name" value="RESPONSE_REGULATORY"/>
    <property type="match status" value="1"/>
</dbReference>
<evidence type="ECO:0000256" key="1">
    <source>
        <dbReference type="ARBA" id="ARBA00022553"/>
    </source>
</evidence>
<gene>
    <name evidence="8" type="ORF">FJ657_11275</name>
</gene>
<name>A0A506Y3N9_9MICO</name>
<evidence type="ECO:0000256" key="5">
    <source>
        <dbReference type="PROSITE-ProRule" id="PRU00169"/>
    </source>
</evidence>
<reference evidence="8 9" key="1">
    <citation type="submission" date="2019-06" db="EMBL/GenBank/DDBJ databases">
        <authorList>
            <person name="Li F."/>
        </authorList>
    </citation>
    <scope>NUCLEOTIDE SEQUENCE [LARGE SCALE GENOMIC DNA]</scope>
    <source>
        <strain evidence="8 9">10F1D-1</strain>
    </source>
</reference>
<evidence type="ECO:0000256" key="2">
    <source>
        <dbReference type="ARBA" id="ARBA00023015"/>
    </source>
</evidence>
<dbReference type="SMART" id="SM00421">
    <property type="entry name" value="HTH_LUXR"/>
    <property type="match status" value="1"/>
</dbReference>
<dbReference type="PRINTS" id="PR00038">
    <property type="entry name" value="HTHLUXR"/>
</dbReference>
<dbReference type="SMART" id="SM00448">
    <property type="entry name" value="REC"/>
    <property type="match status" value="1"/>
</dbReference>
<keyword evidence="4" id="KW-0804">Transcription</keyword>
<dbReference type="InterPro" id="IPR001789">
    <property type="entry name" value="Sig_transdc_resp-reg_receiver"/>
</dbReference>
<keyword evidence="1 5" id="KW-0597">Phosphoprotein</keyword>
<evidence type="ECO:0000259" key="7">
    <source>
        <dbReference type="PROSITE" id="PS50110"/>
    </source>
</evidence>
<keyword evidence="2" id="KW-0805">Transcription regulation</keyword>
<dbReference type="EMBL" id="VHQG01000002">
    <property type="protein sequence ID" value="TPW76655.1"/>
    <property type="molecule type" value="Genomic_DNA"/>
</dbReference>
<keyword evidence="9" id="KW-1185">Reference proteome</keyword>
<dbReference type="PROSITE" id="PS50043">
    <property type="entry name" value="HTH_LUXR_2"/>
    <property type="match status" value="1"/>
</dbReference>
<dbReference type="Gene3D" id="3.40.50.2300">
    <property type="match status" value="1"/>
</dbReference>
<dbReference type="GO" id="GO:0000160">
    <property type="term" value="P:phosphorelay signal transduction system"/>
    <property type="evidence" value="ECO:0007669"/>
    <property type="project" value="InterPro"/>
</dbReference>
<feature type="domain" description="Response regulatory" evidence="7">
    <location>
        <begin position="1"/>
        <end position="106"/>
    </location>
</feature>
<dbReference type="GO" id="GO:0006355">
    <property type="term" value="P:regulation of DNA-templated transcription"/>
    <property type="evidence" value="ECO:0007669"/>
    <property type="project" value="InterPro"/>
</dbReference>
<evidence type="ECO:0000259" key="6">
    <source>
        <dbReference type="PROSITE" id="PS50043"/>
    </source>
</evidence>
<dbReference type="Proteomes" id="UP000316252">
    <property type="component" value="Unassembled WGS sequence"/>
</dbReference>
<dbReference type="CDD" id="cd06170">
    <property type="entry name" value="LuxR_C_like"/>
    <property type="match status" value="1"/>
</dbReference>
<evidence type="ECO:0000256" key="3">
    <source>
        <dbReference type="ARBA" id="ARBA00023125"/>
    </source>
</evidence>
<feature type="domain" description="HTH luxR-type" evidence="6">
    <location>
        <begin position="132"/>
        <end position="197"/>
    </location>
</feature>
<proteinExistence type="predicted"/>
<dbReference type="CDD" id="cd17535">
    <property type="entry name" value="REC_NarL-like"/>
    <property type="match status" value="1"/>
</dbReference>
<sequence length="200" mass="21115">MLLESQADLELVGSAATGVEAVELASTTRPDVVLMDIRMPVLDGLSATERLLTAPVPPGGAAPRVLVVTTFRRDEAVARAIRAGASGFVTKDAQPEFLLAAIRTVHAGQAVIAPAATFDLLARFSQPVREARPDLIQVLSPREKEIFLLAAKGLSNAEIAADAFVEETTVKTHVGSILAKLGLRSRVQVVAFAWENGLVG</sequence>
<comment type="caution">
    <text evidence="8">The sequence shown here is derived from an EMBL/GenBank/DDBJ whole genome shotgun (WGS) entry which is preliminary data.</text>
</comment>
<evidence type="ECO:0000256" key="4">
    <source>
        <dbReference type="ARBA" id="ARBA00023163"/>
    </source>
</evidence>
<dbReference type="Pfam" id="PF00072">
    <property type="entry name" value="Response_reg"/>
    <property type="match status" value="1"/>
</dbReference>
<evidence type="ECO:0000313" key="8">
    <source>
        <dbReference type="EMBL" id="TPW76655.1"/>
    </source>
</evidence>
<evidence type="ECO:0000313" key="9">
    <source>
        <dbReference type="Proteomes" id="UP000316252"/>
    </source>
</evidence>
<keyword evidence="3" id="KW-0238">DNA-binding</keyword>
<accession>A0A506Y3N9</accession>
<dbReference type="SUPFAM" id="SSF52172">
    <property type="entry name" value="CheY-like"/>
    <property type="match status" value="1"/>
</dbReference>
<dbReference type="GO" id="GO:0003677">
    <property type="term" value="F:DNA binding"/>
    <property type="evidence" value="ECO:0007669"/>
    <property type="project" value="UniProtKB-KW"/>
</dbReference>
<dbReference type="OrthoDB" id="9808843at2"/>
<dbReference type="InterPro" id="IPR000792">
    <property type="entry name" value="Tscrpt_reg_LuxR_C"/>
</dbReference>
<dbReference type="PANTHER" id="PTHR43214:SF24">
    <property type="entry name" value="TRANSCRIPTIONAL REGULATORY PROTEIN NARL-RELATED"/>
    <property type="match status" value="1"/>
</dbReference>
<dbReference type="AlphaFoldDB" id="A0A506Y3N9"/>
<dbReference type="InterPro" id="IPR058245">
    <property type="entry name" value="NreC/VraR/RcsB-like_REC"/>
</dbReference>